<feature type="region of interest" description="Disordered" evidence="1">
    <location>
        <begin position="151"/>
        <end position="185"/>
    </location>
</feature>
<dbReference type="RefSeq" id="WP_025409527.1">
    <property type="nucleotide sequence ID" value="NZ_CP007128.1"/>
</dbReference>
<evidence type="ECO:0000313" key="5">
    <source>
        <dbReference type="Proteomes" id="UP000019151"/>
    </source>
</evidence>
<dbReference type="eggNOG" id="COG2304">
    <property type="taxonomic scope" value="Bacteria"/>
</dbReference>
<sequence length="663" mass="70605">MRSILTHAAAAGALALAAVAPSHARARRADAIVTGVVRDAARGAAIGNAYVAIADRQITALTDASGRFVLHVPRAARGDVVVLTARAIGYGTATQRVRLAGDTTHVSLTLAAASVQLSAVVTGAAAGAADAQGAPNVSYAPSTRQRARVMQGAAGKRIGRGTVRGTMGGTLRDTARPEPLGERAPVDREGYDRIEDNPFLAVATNPRSTFSVDVDAASYGNVRRFITQGQRPPADAVRIEELVNYFPYDVPAPRGDDPIAITTEVAPAPWRPEHRLVRIALRARPIDVAQLPPSNLVFLIDVSGSMDEPNKLPLVKRALRLLVDQLRPQDRVAIVVYAGAAGLVLPSTSGEDKARIAEAIDRLEAGGSTAGGEGLLLAYKVARDNRVPNGTNRVILATDGDFNVGPSSDAEMERLVEAKRAEGTYLTVLGFGTGNFQDAKMEKLAKRGNGNYAYVDDLAEARKVLVRELGATLHTVADDVKLQVEFNPAAVRGYRLIGYEDRLLRDEDFADDKKDAGDVGAGHAVTALYEVVPAGVTGTVSLRGVDPLRYGAAPAPNGRGRDELLYVQLRYKRPGESTSRLMTHPVPTTVARDASTDFRFAAAVAEFGMLLRDSEHKGRATGEQVLTLARGALGDDDGGYRADFVRLVERWRGLEPTTASREK</sequence>
<dbReference type="EMBL" id="CP007128">
    <property type="protein sequence ID" value="AHG87977.1"/>
    <property type="molecule type" value="Genomic_DNA"/>
</dbReference>
<dbReference type="InterPro" id="IPR002035">
    <property type="entry name" value="VWF_A"/>
</dbReference>
<dbReference type="AlphaFoldDB" id="W0RC01"/>
<dbReference type="SMART" id="SM00327">
    <property type="entry name" value="VWA"/>
    <property type="match status" value="1"/>
</dbReference>
<dbReference type="InterPro" id="IPR008969">
    <property type="entry name" value="CarboxyPept-like_regulatory"/>
</dbReference>
<dbReference type="STRING" id="861299.J421_0440"/>
<dbReference type="Gene3D" id="2.60.40.1120">
    <property type="entry name" value="Carboxypeptidase-like, regulatory domain"/>
    <property type="match status" value="1"/>
</dbReference>
<keyword evidence="2" id="KW-0732">Signal</keyword>
<evidence type="ECO:0000259" key="3">
    <source>
        <dbReference type="PROSITE" id="PS50234"/>
    </source>
</evidence>
<dbReference type="SUPFAM" id="SSF53300">
    <property type="entry name" value="vWA-like"/>
    <property type="match status" value="1"/>
</dbReference>
<reference evidence="4 5" key="1">
    <citation type="journal article" date="2014" name="Genome Announc.">
        <title>Genome Sequence and Methylome of Soil Bacterium Gemmatirosa kalamazoonensis KBS708T, a Member of the Rarely Cultivated Gemmatimonadetes Phylum.</title>
        <authorList>
            <person name="Debruyn J.M."/>
            <person name="Radosevich M."/>
            <person name="Wommack K.E."/>
            <person name="Polson S.W."/>
            <person name="Hauser L.J."/>
            <person name="Fawaz M.N."/>
            <person name="Korlach J."/>
            <person name="Tsai Y.C."/>
        </authorList>
    </citation>
    <scope>NUCLEOTIDE SEQUENCE [LARGE SCALE GENOMIC DNA]</scope>
    <source>
        <strain evidence="4 5">KBS708</strain>
    </source>
</reference>
<dbReference type="HOGENOM" id="CLU_019123_2_2_0"/>
<dbReference type="Gene3D" id="3.40.50.410">
    <property type="entry name" value="von Willebrand factor, type A domain"/>
    <property type="match status" value="1"/>
</dbReference>
<organism evidence="4 5">
    <name type="scientific">Gemmatirosa kalamazoonensis</name>
    <dbReference type="NCBI Taxonomy" id="861299"/>
    <lineage>
        <taxon>Bacteria</taxon>
        <taxon>Pseudomonadati</taxon>
        <taxon>Gemmatimonadota</taxon>
        <taxon>Gemmatimonadia</taxon>
        <taxon>Gemmatimonadales</taxon>
        <taxon>Gemmatimonadaceae</taxon>
        <taxon>Gemmatirosa</taxon>
    </lineage>
</organism>
<accession>W0RC01</accession>
<dbReference type="InterPro" id="IPR022156">
    <property type="entry name" value="Uncharacterised_YfbK_N"/>
</dbReference>
<evidence type="ECO:0000256" key="2">
    <source>
        <dbReference type="SAM" id="SignalP"/>
    </source>
</evidence>
<feature type="chain" id="PRO_5004793880" description="VWFA domain-containing protein" evidence="2">
    <location>
        <begin position="25"/>
        <end position="663"/>
    </location>
</feature>
<proteinExistence type="predicted"/>
<dbReference type="InParanoid" id="W0RC01"/>
<dbReference type="SUPFAM" id="SSF49464">
    <property type="entry name" value="Carboxypeptidase regulatory domain-like"/>
    <property type="match status" value="1"/>
</dbReference>
<evidence type="ECO:0000313" key="4">
    <source>
        <dbReference type="EMBL" id="AHG87977.1"/>
    </source>
</evidence>
<dbReference type="PANTHER" id="PTHR10579:SF43">
    <property type="entry name" value="ZINC FINGER (C3HC4-TYPE RING FINGER) FAMILY PROTEIN"/>
    <property type="match status" value="1"/>
</dbReference>
<dbReference type="Pfam" id="PF12034">
    <property type="entry name" value="YfbK_C"/>
    <property type="match status" value="1"/>
</dbReference>
<feature type="domain" description="VWFA" evidence="3">
    <location>
        <begin position="295"/>
        <end position="469"/>
    </location>
</feature>
<name>W0RC01_9BACT</name>
<dbReference type="Proteomes" id="UP000019151">
    <property type="component" value="Chromosome"/>
</dbReference>
<dbReference type="InterPro" id="IPR051266">
    <property type="entry name" value="CLCR"/>
</dbReference>
<dbReference type="InterPro" id="IPR021908">
    <property type="entry name" value="YfbK_C"/>
</dbReference>
<dbReference type="Pfam" id="PF12450">
    <property type="entry name" value="vWF_A"/>
    <property type="match status" value="1"/>
</dbReference>
<dbReference type="OrthoDB" id="9805121at2"/>
<dbReference type="KEGG" id="gba:J421_0440"/>
<keyword evidence="5" id="KW-1185">Reference proteome</keyword>
<dbReference type="Pfam" id="PF00092">
    <property type="entry name" value="VWA"/>
    <property type="match status" value="1"/>
</dbReference>
<dbReference type="PROSITE" id="PS50234">
    <property type="entry name" value="VWFA"/>
    <property type="match status" value="1"/>
</dbReference>
<dbReference type="PATRIC" id="fig|861299.3.peg.450"/>
<feature type="compositionally biased region" description="Basic and acidic residues" evidence="1">
    <location>
        <begin position="173"/>
        <end position="185"/>
    </location>
</feature>
<gene>
    <name evidence="4" type="ORF">J421_0440</name>
</gene>
<dbReference type="PANTHER" id="PTHR10579">
    <property type="entry name" value="CALCIUM-ACTIVATED CHLORIDE CHANNEL REGULATOR"/>
    <property type="match status" value="1"/>
</dbReference>
<feature type="signal peptide" evidence="2">
    <location>
        <begin position="1"/>
        <end position="24"/>
    </location>
</feature>
<protein>
    <recommendedName>
        <fullName evidence="3">VWFA domain-containing protein</fullName>
    </recommendedName>
</protein>
<evidence type="ECO:0000256" key="1">
    <source>
        <dbReference type="SAM" id="MobiDB-lite"/>
    </source>
</evidence>
<dbReference type="CDD" id="cd01465">
    <property type="entry name" value="vWA_subgroup"/>
    <property type="match status" value="1"/>
</dbReference>
<dbReference type="InterPro" id="IPR036465">
    <property type="entry name" value="vWFA_dom_sf"/>
</dbReference>
<dbReference type="Pfam" id="PF13715">
    <property type="entry name" value="CarbopepD_reg_2"/>
    <property type="match status" value="1"/>
</dbReference>